<evidence type="ECO:0000313" key="2">
    <source>
        <dbReference type="Proteomes" id="UP001207654"/>
    </source>
</evidence>
<evidence type="ECO:0000313" key="1">
    <source>
        <dbReference type="EMBL" id="MCY1074044.1"/>
    </source>
</evidence>
<dbReference type="Proteomes" id="UP001207654">
    <property type="component" value="Unassembled WGS sequence"/>
</dbReference>
<protein>
    <submittedName>
        <fullName evidence="1">Uncharacterized protein</fullName>
    </submittedName>
</protein>
<name>A0ABT3ZYF4_9BACT</name>
<dbReference type="RefSeq" id="WP_267533028.1">
    <property type="nucleotide sequence ID" value="NZ_JAPNKA010000001.1"/>
</dbReference>
<gene>
    <name evidence="1" type="ORF">OV287_06055</name>
</gene>
<reference evidence="1 2" key="1">
    <citation type="submission" date="2022-11" db="EMBL/GenBank/DDBJ databases">
        <title>Minimal conservation of predation-associated metabolite biosynthetic gene clusters underscores biosynthetic potential of Myxococcota including descriptions for ten novel species: Archangium lansinium sp. nov., Myxococcus landrumus sp. nov., Nannocystis bai.</title>
        <authorList>
            <person name="Ahearne A."/>
            <person name="Stevens C."/>
            <person name="Phillips K."/>
        </authorList>
    </citation>
    <scope>NUCLEOTIDE SEQUENCE [LARGE SCALE GENOMIC DNA]</scope>
    <source>
        <strain evidence="1 2">MIWBW</strain>
    </source>
</reference>
<dbReference type="EMBL" id="JAPNKA010000001">
    <property type="protein sequence ID" value="MCY1074044.1"/>
    <property type="molecule type" value="Genomic_DNA"/>
</dbReference>
<keyword evidence="2" id="KW-1185">Reference proteome</keyword>
<organism evidence="1 2">
    <name type="scientific">Archangium lansingense</name>
    <dbReference type="NCBI Taxonomy" id="2995310"/>
    <lineage>
        <taxon>Bacteria</taxon>
        <taxon>Pseudomonadati</taxon>
        <taxon>Myxococcota</taxon>
        <taxon>Myxococcia</taxon>
        <taxon>Myxococcales</taxon>
        <taxon>Cystobacterineae</taxon>
        <taxon>Archangiaceae</taxon>
        <taxon>Archangium</taxon>
    </lineage>
</organism>
<comment type="caution">
    <text evidence="1">The sequence shown here is derived from an EMBL/GenBank/DDBJ whole genome shotgun (WGS) entry which is preliminary data.</text>
</comment>
<accession>A0ABT3ZYF4</accession>
<proteinExistence type="predicted"/>
<sequence>MFQDEEALRGALVRGETLARTLEDWLVLAEGYRDGGDSSREGTWDPVGVQRCLEAALVAGPAPSDPQREQLAVAFRRWLGDEARAAQLAPTMRSLESEGVPWRHFEGWEARDPRALLHRLRTQLRPEDLTAIANADYGSDAGKHHQALLEIQATGTFPLPLPWEPREVLELTRWTRGADTPHVRRAFACTVLALDVALPISQQTGELEDALAPLLESAWVLGLDAELEQLLVWLAEVIEPAAGYAWPLFALVLTLARRAPGDPRLGPLVAAFEAVEPVASDPHPDFGALLCATGNERYRDLWHELATEVLDPARVLPPHLEQLARRIR</sequence>